<dbReference type="Proteomes" id="UP000029448">
    <property type="component" value="Unassembled WGS sequence"/>
</dbReference>
<keyword evidence="2" id="KW-1185">Reference proteome</keyword>
<protein>
    <submittedName>
        <fullName evidence="1">Uncharacterized protein</fullName>
    </submittedName>
</protein>
<accession>A0A094YT26</accession>
<proteinExistence type="predicted"/>
<organism evidence="1 2">
    <name type="scientific">Acetobacter tropicalis</name>
    <dbReference type="NCBI Taxonomy" id="104102"/>
    <lineage>
        <taxon>Bacteria</taxon>
        <taxon>Pseudomonadati</taxon>
        <taxon>Pseudomonadota</taxon>
        <taxon>Alphaproteobacteria</taxon>
        <taxon>Acetobacterales</taxon>
        <taxon>Acetobacteraceae</taxon>
        <taxon>Acetobacter</taxon>
    </lineage>
</organism>
<dbReference type="AlphaFoldDB" id="A0A094YT26"/>
<dbReference type="EMBL" id="JOKM01000021">
    <property type="protein sequence ID" value="KGB25170.1"/>
    <property type="molecule type" value="Genomic_DNA"/>
</dbReference>
<name>A0A094YT26_9PROT</name>
<sequence>MFGSFLFSPQVLQYALRRQRFPCVQARLVAASANSLGVS</sequence>
<dbReference type="STRING" id="104102.AtDm6_0851"/>
<dbReference type="PATRIC" id="fig|104102.7.peg.842"/>
<gene>
    <name evidence="1" type="ORF">AtDm6_0851</name>
</gene>
<evidence type="ECO:0000313" key="1">
    <source>
        <dbReference type="EMBL" id="KGB25170.1"/>
    </source>
</evidence>
<evidence type="ECO:0000313" key="2">
    <source>
        <dbReference type="Proteomes" id="UP000029448"/>
    </source>
</evidence>
<reference evidence="1 2" key="1">
    <citation type="submission" date="2014-06" db="EMBL/GenBank/DDBJ databases">
        <title>Functional and comparative genomic analyses of the Drosophila gut microbiota identify candidate symbiosis factors.</title>
        <authorList>
            <person name="Newell P.D."/>
            <person name="Chaston J.M."/>
            <person name="Douglas A.E."/>
        </authorList>
    </citation>
    <scope>NUCLEOTIDE SEQUENCE [LARGE SCALE GENOMIC DNA]</scope>
    <source>
        <strain evidence="1 2">DmCS_006</strain>
    </source>
</reference>
<comment type="caution">
    <text evidence="1">The sequence shown here is derived from an EMBL/GenBank/DDBJ whole genome shotgun (WGS) entry which is preliminary data.</text>
</comment>